<keyword evidence="1" id="KW-0813">Transport</keyword>
<dbReference type="EMBL" id="NEVK01000006">
    <property type="protein sequence ID" value="OZI18169.1"/>
    <property type="molecule type" value="Genomic_DNA"/>
</dbReference>
<dbReference type="InterPro" id="IPR017871">
    <property type="entry name" value="ABC_transporter-like_CS"/>
</dbReference>
<keyword evidence="4 6" id="KW-0067">ATP-binding</keyword>
<dbReference type="SMART" id="SM00382">
    <property type="entry name" value="AAA"/>
    <property type="match status" value="1"/>
</dbReference>
<dbReference type="InterPro" id="IPR013611">
    <property type="entry name" value="Transp-assoc_OB_typ2"/>
</dbReference>
<dbReference type="GO" id="GO:0043190">
    <property type="term" value="C:ATP-binding cassette (ABC) transporter complex"/>
    <property type="evidence" value="ECO:0007669"/>
    <property type="project" value="InterPro"/>
</dbReference>
<gene>
    <name evidence="6" type="ORF">CAL19_14040</name>
</gene>
<keyword evidence="2" id="KW-1003">Cell membrane</keyword>
<dbReference type="InterPro" id="IPR008995">
    <property type="entry name" value="Mo/tungstate-bd_C_term_dom"/>
</dbReference>
<dbReference type="Proteomes" id="UP000216947">
    <property type="component" value="Unassembled WGS sequence"/>
</dbReference>
<evidence type="ECO:0000256" key="2">
    <source>
        <dbReference type="ARBA" id="ARBA00022475"/>
    </source>
</evidence>
<dbReference type="InterPro" id="IPR027417">
    <property type="entry name" value="P-loop_NTPase"/>
</dbReference>
<keyword evidence="7" id="KW-1185">Reference proteome</keyword>
<dbReference type="InterPro" id="IPR050093">
    <property type="entry name" value="ABC_SmlMolc_Importer"/>
</dbReference>
<evidence type="ECO:0000256" key="4">
    <source>
        <dbReference type="ARBA" id="ARBA00022840"/>
    </source>
</evidence>
<dbReference type="FunFam" id="3.40.50.300:FF:000042">
    <property type="entry name" value="Maltose/maltodextrin ABC transporter, ATP-binding protein"/>
    <property type="match status" value="1"/>
</dbReference>
<dbReference type="GO" id="GO:0016887">
    <property type="term" value="F:ATP hydrolysis activity"/>
    <property type="evidence" value="ECO:0007669"/>
    <property type="project" value="InterPro"/>
</dbReference>
<evidence type="ECO:0000256" key="3">
    <source>
        <dbReference type="ARBA" id="ARBA00022741"/>
    </source>
</evidence>
<protein>
    <submittedName>
        <fullName evidence="6">ABC transporter ATP-binding protein</fullName>
    </submittedName>
</protein>
<dbReference type="PANTHER" id="PTHR42781:SF4">
    <property type="entry name" value="SPERMIDINE_PUTRESCINE IMPORT ATP-BINDING PROTEIN POTA"/>
    <property type="match status" value="1"/>
</dbReference>
<dbReference type="SUPFAM" id="SSF52540">
    <property type="entry name" value="P-loop containing nucleoside triphosphate hydrolases"/>
    <property type="match status" value="1"/>
</dbReference>
<evidence type="ECO:0000259" key="5">
    <source>
        <dbReference type="PROSITE" id="PS50893"/>
    </source>
</evidence>
<dbReference type="PANTHER" id="PTHR42781">
    <property type="entry name" value="SPERMIDINE/PUTRESCINE IMPORT ATP-BINDING PROTEIN POTA"/>
    <property type="match status" value="1"/>
</dbReference>
<dbReference type="Gene3D" id="2.40.50.100">
    <property type="match status" value="1"/>
</dbReference>
<proteinExistence type="predicted"/>
<evidence type="ECO:0000256" key="1">
    <source>
        <dbReference type="ARBA" id="ARBA00022448"/>
    </source>
</evidence>
<dbReference type="Gene3D" id="3.40.50.300">
    <property type="entry name" value="P-loop containing nucleotide triphosphate hydrolases"/>
    <property type="match status" value="1"/>
</dbReference>
<keyword evidence="2" id="KW-0472">Membrane</keyword>
<comment type="caution">
    <text evidence="6">The sequence shown here is derived from an EMBL/GenBank/DDBJ whole genome shotgun (WGS) entry which is preliminary data.</text>
</comment>
<dbReference type="InterPro" id="IPR003439">
    <property type="entry name" value="ABC_transporter-like_ATP-bd"/>
</dbReference>
<dbReference type="InterPro" id="IPR003593">
    <property type="entry name" value="AAA+_ATPase"/>
</dbReference>
<dbReference type="Pfam" id="PF08402">
    <property type="entry name" value="TOBE_2"/>
    <property type="match status" value="1"/>
</dbReference>
<accession>A0A261QZG8</accession>
<evidence type="ECO:0000313" key="7">
    <source>
        <dbReference type="Proteomes" id="UP000216947"/>
    </source>
</evidence>
<evidence type="ECO:0000313" key="6">
    <source>
        <dbReference type="EMBL" id="OZI18169.1"/>
    </source>
</evidence>
<sequence>MLEVSDLQVHYQTDRGPVEAVKSISLSVQEGEFCTFLGPSGCGKTTTLRCIAGLETPTRGRISIGGQPVYDSGAGVEIPTHKRDLGMVFQSYAIWPHMSVYANVAFPLEAAGASGDRTRSEVTRALDMVGLASFAQRSATQLSGGQQQRVALARAIVRGGKVLLLDEPLSNLDAKLREQMRDELRELQRRLRTTTVFVTHDQDEALAMSDRIVVMNQGAIVEQGTPVELYQRPQRVFTATFIGKAEIFPCEVERVDGQGVVAQTALGRIVATQNAHLGSAARNVMIRPESIEIGDAFADAVNCFDAVVERSVFVGARVEYRLRLDQDRVVSASASSGPLRTAGDKVKLHFPPERCVLLPAD</sequence>
<name>A0A261QZG8_9BORD</name>
<dbReference type="AlphaFoldDB" id="A0A261QZG8"/>
<reference evidence="7" key="1">
    <citation type="submission" date="2017-05" db="EMBL/GenBank/DDBJ databases">
        <title>Complete and WGS of Bordetella genogroups.</title>
        <authorList>
            <person name="Spilker T."/>
            <person name="Lipuma J."/>
        </authorList>
    </citation>
    <scope>NUCLEOTIDE SEQUENCE [LARGE SCALE GENOMIC DNA]</scope>
    <source>
        <strain evidence="7">AU18089</strain>
    </source>
</reference>
<dbReference type="RefSeq" id="WP_026638628.1">
    <property type="nucleotide sequence ID" value="NZ_NEVK01000006.1"/>
</dbReference>
<dbReference type="GO" id="GO:0005524">
    <property type="term" value="F:ATP binding"/>
    <property type="evidence" value="ECO:0007669"/>
    <property type="project" value="UniProtKB-KW"/>
</dbReference>
<dbReference type="GO" id="GO:0140359">
    <property type="term" value="F:ABC-type transporter activity"/>
    <property type="evidence" value="ECO:0007669"/>
    <property type="project" value="UniProtKB-ARBA"/>
</dbReference>
<organism evidence="6 7">
    <name type="scientific">Bordetella genomosp. 7</name>
    <dbReference type="NCBI Taxonomy" id="1416805"/>
    <lineage>
        <taxon>Bacteria</taxon>
        <taxon>Pseudomonadati</taxon>
        <taxon>Pseudomonadota</taxon>
        <taxon>Betaproteobacteria</taxon>
        <taxon>Burkholderiales</taxon>
        <taxon>Alcaligenaceae</taxon>
        <taxon>Bordetella</taxon>
    </lineage>
</organism>
<dbReference type="SUPFAM" id="SSF50331">
    <property type="entry name" value="MOP-like"/>
    <property type="match status" value="1"/>
</dbReference>
<dbReference type="PROSITE" id="PS50893">
    <property type="entry name" value="ABC_TRANSPORTER_2"/>
    <property type="match status" value="1"/>
</dbReference>
<dbReference type="Pfam" id="PF00005">
    <property type="entry name" value="ABC_tran"/>
    <property type="match status" value="1"/>
</dbReference>
<keyword evidence="3" id="KW-0547">Nucleotide-binding</keyword>
<dbReference type="PROSITE" id="PS00211">
    <property type="entry name" value="ABC_TRANSPORTER_1"/>
    <property type="match status" value="1"/>
</dbReference>
<feature type="domain" description="ABC transporter" evidence="5">
    <location>
        <begin position="2"/>
        <end position="242"/>
    </location>
</feature>